<evidence type="ECO:0000313" key="2">
    <source>
        <dbReference type="EMBL" id="KYG67098.1"/>
    </source>
</evidence>
<dbReference type="Pfam" id="PF07396">
    <property type="entry name" value="Porin_O_P"/>
    <property type="match status" value="1"/>
</dbReference>
<sequence>MKKFFMSALAITAVASAAQAGPINLDLRADYSATTYDKSTVLPDSNRFYLRTGRLDYQGKAFEDVSFRVRWSFAKSASQNGTDSAQQALEFAYLTHKMSDMFALTIGRMNTDIGGFEGTTSGSDLYLLSSNYNLYTGQTASGSFGGAAPAAYYGTSNMLYMTGAKLTMSFAEGTNSIQLMGMDQKNDEGSTTAGTMDQNQLLMGIVYKGSFMEKSLNFIASYHTSEGPIVDTKYQWMAAGVQWAADPVTISVDYLLNDEKNDAGAGGKNELSSIVVKAAYTGLEQWVPRLDFFSSERKDELSTAVDTKWIGYGAVLEYKPYNDKNFRYHVAYNNIKESPDGAANDITRHEVIVGTRFLGDFLK</sequence>
<dbReference type="EMBL" id="LUKE01000001">
    <property type="protein sequence ID" value="KYG67098.1"/>
    <property type="molecule type" value="Genomic_DNA"/>
</dbReference>
<protein>
    <recommendedName>
        <fullName evidence="4">Porin</fullName>
    </recommendedName>
</protein>
<proteinExistence type="predicted"/>
<comment type="caution">
    <text evidence="2">The sequence shown here is derived from an EMBL/GenBank/DDBJ whole genome shotgun (WGS) entry which is preliminary data.</text>
</comment>
<feature type="chain" id="PRO_5007573534" description="Porin" evidence="1">
    <location>
        <begin position="21"/>
        <end position="363"/>
    </location>
</feature>
<dbReference type="InterPro" id="IPR023614">
    <property type="entry name" value="Porin_dom_sf"/>
</dbReference>
<reference evidence="2 3" key="1">
    <citation type="submission" date="2016-03" db="EMBL/GenBank/DDBJ databases">
        <authorList>
            <person name="Ploux O."/>
        </authorList>
    </citation>
    <scope>NUCLEOTIDE SEQUENCE [LARGE SCALE GENOMIC DNA]</scope>
    <source>
        <strain evidence="2 3">R0</strain>
    </source>
</reference>
<evidence type="ECO:0000313" key="3">
    <source>
        <dbReference type="Proteomes" id="UP000075320"/>
    </source>
</evidence>
<keyword evidence="1" id="KW-0732">Signal</keyword>
<feature type="signal peptide" evidence="1">
    <location>
        <begin position="1"/>
        <end position="20"/>
    </location>
</feature>
<dbReference type="RefSeq" id="WP_061834675.1">
    <property type="nucleotide sequence ID" value="NZ_LUKE01000001.1"/>
</dbReference>
<dbReference type="InterPro" id="IPR010870">
    <property type="entry name" value="Porin_O/P"/>
</dbReference>
<organism evidence="2 3">
    <name type="scientific">Bdellovibrio bacteriovorus</name>
    <dbReference type="NCBI Taxonomy" id="959"/>
    <lineage>
        <taxon>Bacteria</taxon>
        <taxon>Pseudomonadati</taxon>
        <taxon>Bdellovibrionota</taxon>
        <taxon>Bdellovibrionia</taxon>
        <taxon>Bdellovibrionales</taxon>
        <taxon>Pseudobdellovibrionaceae</taxon>
        <taxon>Bdellovibrio</taxon>
    </lineage>
</organism>
<dbReference type="SUPFAM" id="SSF56935">
    <property type="entry name" value="Porins"/>
    <property type="match status" value="1"/>
</dbReference>
<evidence type="ECO:0000256" key="1">
    <source>
        <dbReference type="SAM" id="SignalP"/>
    </source>
</evidence>
<keyword evidence="3" id="KW-1185">Reference proteome</keyword>
<evidence type="ECO:0008006" key="4">
    <source>
        <dbReference type="Google" id="ProtNLM"/>
    </source>
</evidence>
<dbReference type="Gene3D" id="2.40.160.10">
    <property type="entry name" value="Porin"/>
    <property type="match status" value="1"/>
</dbReference>
<name>A0A150WRV3_BDEBC</name>
<gene>
    <name evidence="2" type="ORF">AZI86_08790</name>
</gene>
<dbReference type="Proteomes" id="UP000075320">
    <property type="component" value="Unassembled WGS sequence"/>
</dbReference>
<accession>A0A150WRV3</accession>
<dbReference type="AlphaFoldDB" id="A0A150WRV3"/>
<dbReference type="OrthoDB" id="5289072at2"/>